<dbReference type="EMBL" id="BAABCW010000006">
    <property type="protein sequence ID" value="GAA3508302.1"/>
    <property type="molecule type" value="Genomic_DNA"/>
</dbReference>
<dbReference type="InterPro" id="IPR027375">
    <property type="entry name" value="DKNYY"/>
</dbReference>
<reference evidence="2" key="1">
    <citation type="journal article" date="2019" name="Int. J. Syst. Evol. Microbiol.">
        <title>The Global Catalogue of Microorganisms (GCM) 10K type strain sequencing project: providing services to taxonomists for standard genome sequencing and annotation.</title>
        <authorList>
            <consortium name="The Broad Institute Genomics Platform"/>
            <consortium name="The Broad Institute Genome Sequencing Center for Infectious Disease"/>
            <person name="Wu L."/>
            <person name="Ma J."/>
        </authorList>
    </citation>
    <scope>NUCLEOTIDE SEQUENCE [LARGE SCALE GENOMIC DNA]</scope>
    <source>
        <strain evidence="2">JCM 17106</strain>
    </source>
</reference>
<proteinExistence type="predicted"/>
<keyword evidence="2" id="KW-1185">Reference proteome</keyword>
<accession>A0ABP6UKE7</accession>
<name>A0ABP6UKE7_9FLAO</name>
<sequence>MLFIPYSIYSQEIKTPAIHIIEPTIDPDLKIGSGRECDYRDNIGFIINKEYVIYQDCNNHTIFYPDIASFRTYNRYGENMFAVDKDAVYFMGTKIKTDTTDLQVLRGSYYGDSNDHIWKTKDAVYKNTEKIEVTDVASFEQIGSYNSNYFKDSFFVYYIDKKIEVADVATIETANLSKNFAFDKNNSYLNGEIIKYENEKIIPVNNTLYKTTTHVLTKSDDEFTVIENIDAPSLKSLSSYYAIDKNNAYYMNYALPLTSDQLQNLKVWEIGINSFFSDGEYLYYEKGTLQKDLDVKTFERLENTEEICELYFDKNGIYYGEYDFDTMEVIHQKIPFLYNTPISQKDIIKTEYRWYVLYKNQLYHTWDKTITLNLTKEQIQLAKEHKLSPQLLPIDQGFGDGVYKIKNKIYWDQTVTAADATTFSPLIEGSFKDANHVYIIDKIKGFSSIKGIDSHTIEEFHGFIKDTNYLYTANRKIIKSKDIELLGIFTGNKEYSSQSNNPSSDFYLFKNVEGYWLVKKLVSEIIIRRLGDTLDTDWKTELLDFKLK</sequence>
<comment type="caution">
    <text evidence="1">The sequence shown here is derived from an EMBL/GenBank/DDBJ whole genome shotgun (WGS) entry which is preliminary data.</text>
</comment>
<organism evidence="1 2">
    <name type="scientific">Aquimarina addita</name>
    <dbReference type="NCBI Taxonomy" id="870485"/>
    <lineage>
        <taxon>Bacteria</taxon>
        <taxon>Pseudomonadati</taxon>
        <taxon>Bacteroidota</taxon>
        <taxon>Flavobacteriia</taxon>
        <taxon>Flavobacteriales</taxon>
        <taxon>Flavobacteriaceae</taxon>
        <taxon>Aquimarina</taxon>
    </lineage>
</organism>
<dbReference type="Proteomes" id="UP001500459">
    <property type="component" value="Unassembled WGS sequence"/>
</dbReference>
<evidence type="ECO:0008006" key="3">
    <source>
        <dbReference type="Google" id="ProtNLM"/>
    </source>
</evidence>
<evidence type="ECO:0000313" key="1">
    <source>
        <dbReference type="EMBL" id="GAA3508302.1"/>
    </source>
</evidence>
<evidence type="ECO:0000313" key="2">
    <source>
        <dbReference type="Proteomes" id="UP001500459"/>
    </source>
</evidence>
<protein>
    <recommendedName>
        <fullName evidence="3">DKNYY family protein</fullName>
    </recommendedName>
</protein>
<dbReference type="Pfam" id="PF13644">
    <property type="entry name" value="DKNYY"/>
    <property type="match status" value="2"/>
</dbReference>
<gene>
    <name evidence="1" type="ORF">GCM10022393_19070</name>
</gene>